<dbReference type="OrthoDB" id="3542839at2"/>
<sequence length="76" mass="8535">MSIKDELQDVEADLTRLRAEERETRQQIGEMGATDQVEISAMISQADETVQLIAGLERHRDRLLEQLEGEKGKGAP</sequence>
<dbReference type="Proteomes" id="UP000236732">
    <property type="component" value="Unassembled WGS sequence"/>
</dbReference>
<name>A0A1H6EV45_9ACTN</name>
<accession>A0A1H6EV45</accession>
<dbReference type="RefSeq" id="WP_103962724.1">
    <property type="nucleotide sequence ID" value="NZ_FNVT01000021.1"/>
</dbReference>
<evidence type="ECO:0000313" key="1">
    <source>
        <dbReference type="EMBL" id="SEH01642.1"/>
    </source>
</evidence>
<dbReference type="AlphaFoldDB" id="A0A1H6EV45"/>
<reference evidence="1 2" key="1">
    <citation type="submission" date="2016-10" db="EMBL/GenBank/DDBJ databases">
        <authorList>
            <person name="de Groot N.N."/>
        </authorList>
    </citation>
    <scope>NUCLEOTIDE SEQUENCE [LARGE SCALE GENOMIC DNA]</scope>
    <source>
        <strain evidence="1 2">CGMCC 4.7037</strain>
    </source>
</reference>
<gene>
    <name evidence="1" type="ORF">SAMN05444920_12190</name>
</gene>
<proteinExistence type="predicted"/>
<protein>
    <submittedName>
        <fullName evidence="1">Uncharacterized protein</fullName>
    </submittedName>
</protein>
<dbReference type="EMBL" id="FNVT01000021">
    <property type="protein sequence ID" value="SEH01642.1"/>
    <property type="molecule type" value="Genomic_DNA"/>
</dbReference>
<evidence type="ECO:0000313" key="2">
    <source>
        <dbReference type="Proteomes" id="UP000236732"/>
    </source>
</evidence>
<organism evidence="1 2">
    <name type="scientific">Nonomuraea solani</name>
    <dbReference type="NCBI Taxonomy" id="1144553"/>
    <lineage>
        <taxon>Bacteria</taxon>
        <taxon>Bacillati</taxon>
        <taxon>Actinomycetota</taxon>
        <taxon>Actinomycetes</taxon>
        <taxon>Streptosporangiales</taxon>
        <taxon>Streptosporangiaceae</taxon>
        <taxon>Nonomuraea</taxon>
    </lineage>
</organism>
<keyword evidence="2" id="KW-1185">Reference proteome</keyword>